<dbReference type="InterPro" id="IPR019821">
    <property type="entry name" value="Kinesin_motor_CS"/>
</dbReference>
<evidence type="ECO:0000256" key="1">
    <source>
        <dbReference type="ARBA" id="ARBA00004496"/>
    </source>
</evidence>
<feature type="binding site" evidence="6">
    <location>
        <begin position="274"/>
        <end position="281"/>
    </location>
    <ligand>
        <name>ATP</name>
        <dbReference type="ChEBI" id="CHEBI:30616"/>
    </ligand>
</feature>
<dbReference type="GO" id="GO:0005737">
    <property type="term" value="C:cytoplasm"/>
    <property type="evidence" value="ECO:0007669"/>
    <property type="project" value="UniProtKB-SubCell"/>
</dbReference>
<dbReference type="GO" id="GO:0005524">
    <property type="term" value="F:ATP binding"/>
    <property type="evidence" value="ECO:0007669"/>
    <property type="project" value="UniProtKB-UniRule"/>
</dbReference>
<dbReference type="Pfam" id="PF00225">
    <property type="entry name" value="Kinesin"/>
    <property type="match status" value="1"/>
</dbReference>
<dbReference type="PANTHER" id="PTHR47969">
    <property type="entry name" value="CHROMOSOME-ASSOCIATED KINESIN KIF4A-RELATED"/>
    <property type="match status" value="1"/>
</dbReference>
<organism evidence="10 11">
    <name type="scientific">Pythium insidiosum</name>
    <name type="common">Pythiosis disease agent</name>
    <dbReference type="NCBI Taxonomy" id="114742"/>
    <lineage>
        <taxon>Eukaryota</taxon>
        <taxon>Sar</taxon>
        <taxon>Stramenopiles</taxon>
        <taxon>Oomycota</taxon>
        <taxon>Peronosporomycetes</taxon>
        <taxon>Pythiales</taxon>
        <taxon>Pythiaceae</taxon>
        <taxon>Pythium</taxon>
    </lineage>
</organism>
<evidence type="ECO:0000313" key="10">
    <source>
        <dbReference type="EMBL" id="KAJ0407428.1"/>
    </source>
</evidence>
<dbReference type="InterPro" id="IPR005182">
    <property type="entry name" value="YdbS-like_PH"/>
</dbReference>
<dbReference type="GO" id="GO:0005875">
    <property type="term" value="C:microtubule associated complex"/>
    <property type="evidence" value="ECO:0007669"/>
    <property type="project" value="TreeGrafter"/>
</dbReference>
<sequence length="1176" mass="130429">MPLRPRNQFVIKTCSAERTHVLPLFVHIRECDLAHFQAQERDGVDVVGALLAVLDADADFKKLVQDLDNVRGIDELIKSRGGGYASGAAVPAHQRAHPTMTLQWWLDDHPHGLLNVLQLTRTPQRDQYFVRNQPHGAKSSRAEDDSAEDEEYKGGMFRPLPVRKAAIVAWIYPPHVKIPPTGDQNIQVLVRIRPLIDREQSLLPSLSASAAPSGPSLRPLDDRTIEVRTADSTIKCSYDAVLDPSVTQEQVYDRVRECVQSFLQGFNATLFAYGQTGSGKSFTMFGSEADVSRFRPGLQKSQAGIIPRAVKEIFEGVVQLAAQASTGASPPLVYCSFVQIYNEQIFDLLRDSEMTRPLEIHEDRTLGIFVDGLSEYAVRSVGDCLALLQCGEQHRAVRSTHMNHVSSRSHSVFQLQLEQRRASDGATLKSKLNLVDLAGSEKWNFGADMQSHHIAEMTNINLSLHTLGRCIAALSTASQQQQQQHIPYRDSKLTRLLQDSLGGNTKTKIIATLSPSLDCLDESVSTLKFADRAKQVMVTVRINETRQIDPAYVERLEDEVQRLREVVRALQDGDERPERPKNPEEPYEEEDNAEESHGRGGRLKVQIAKLMQENLTLREQVERQQKESEQLRLRLLTGNSSASDGGGGGGGGGGGAPGSAAEANLLLAKQQLETTLRHLKEASDRFFKFEIEEEELRAIHDRLFKGQDNTNSKQPVDPEKELELSRKAIEKQQKLQNWLIEKEKRELLRLQQEQDWMDEQRRLTAERDAKFFKHAQATKRKLQLLAAKQQSHAMSDAAGDTRTMSAVAPEKGIASPDDVYEIQFDRDKGYNYMCCSMCWVLPLASSCLCLPCLPFIPCWARKEINSIQCKVTDRRIEYQGGYLNRVSKQIPLDRVQDVAVNEGCCQRLFGVKSLDVQTAGSAAPVAELSLNAPKDAEMPSQTMSAQGDKAVVSGSGDVVVEIDRDAGYKYACASMCCMLPLMSSCVCLPCVLCVPCWMRREIDSVECKVTDRRIEYDGGYLNRVSKKVPLDRVQDVAVTQGCCQRMYGVKSLEVQTAGSAAPTAEIVITAPKDAEMVRDLILQRRDQLVLGPGASSTAAGGGLDDIRKGTATNTTSAYVAMRSPVSSSSNNNNNHNNSHHCGSSVDSALVAEIRELKDAVLRIENRVNEGVERLKG</sequence>
<dbReference type="PRINTS" id="PR00380">
    <property type="entry name" value="KINESINHEAVY"/>
</dbReference>
<feature type="coiled-coil region" evidence="7">
    <location>
        <begin position="607"/>
        <end position="634"/>
    </location>
</feature>
<feature type="compositionally biased region" description="Gly residues" evidence="8">
    <location>
        <begin position="644"/>
        <end position="657"/>
    </location>
</feature>
<accession>A0AAD5QDV2</accession>
<evidence type="ECO:0000256" key="4">
    <source>
        <dbReference type="ARBA" id="ARBA00022840"/>
    </source>
</evidence>
<dbReference type="GO" id="GO:0003777">
    <property type="term" value="F:microtubule motor activity"/>
    <property type="evidence" value="ECO:0007669"/>
    <property type="project" value="InterPro"/>
</dbReference>
<evidence type="ECO:0000256" key="8">
    <source>
        <dbReference type="SAM" id="MobiDB-lite"/>
    </source>
</evidence>
<dbReference type="PANTHER" id="PTHR47969:SF15">
    <property type="entry name" value="CHROMOSOME-ASSOCIATED KINESIN KIF4A-RELATED"/>
    <property type="match status" value="1"/>
</dbReference>
<dbReference type="Gene3D" id="3.40.850.10">
    <property type="entry name" value="Kinesin motor domain"/>
    <property type="match status" value="1"/>
</dbReference>
<feature type="region of interest" description="Disordered" evidence="8">
    <location>
        <begin position="568"/>
        <end position="601"/>
    </location>
</feature>
<feature type="region of interest" description="Disordered" evidence="8">
    <location>
        <begin position="1123"/>
        <end position="1143"/>
    </location>
</feature>
<comment type="similarity">
    <text evidence="6">Belongs to the TRAFAC class myosin-kinesin ATPase superfamily. Kinesin family.</text>
</comment>
<reference evidence="10" key="1">
    <citation type="submission" date="2021-12" db="EMBL/GenBank/DDBJ databases">
        <title>Prjna785345.</title>
        <authorList>
            <person name="Rujirawat T."/>
            <person name="Krajaejun T."/>
        </authorList>
    </citation>
    <scope>NUCLEOTIDE SEQUENCE</scope>
    <source>
        <strain evidence="10">Pi057C3</strain>
    </source>
</reference>
<feature type="domain" description="Kinesin motor" evidence="9">
    <location>
        <begin position="185"/>
        <end position="536"/>
    </location>
</feature>
<dbReference type="PROSITE" id="PS50067">
    <property type="entry name" value="KINESIN_MOTOR_2"/>
    <property type="match status" value="1"/>
</dbReference>
<dbReference type="InterPro" id="IPR001752">
    <property type="entry name" value="Kinesin_motor_dom"/>
</dbReference>
<feature type="compositionally biased region" description="Low complexity" evidence="8">
    <location>
        <begin position="1126"/>
        <end position="1143"/>
    </location>
</feature>
<dbReference type="GO" id="GO:0008017">
    <property type="term" value="F:microtubule binding"/>
    <property type="evidence" value="ECO:0007669"/>
    <property type="project" value="InterPro"/>
</dbReference>
<comment type="subcellular location">
    <subcellularLocation>
        <location evidence="1">Cytoplasm</location>
    </subcellularLocation>
</comment>
<gene>
    <name evidence="10" type="ORF">P43SY_004969</name>
</gene>
<comment type="caution">
    <text evidence="10">The sequence shown here is derived from an EMBL/GenBank/DDBJ whole genome shotgun (WGS) entry which is preliminary data.</text>
</comment>
<dbReference type="InterPro" id="IPR027417">
    <property type="entry name" value="P-loop_NTPase"/>
</dbReference>
<dbReference type="Proteomes" id="UP001209570">
    <property type="component" value="Unassembled WGS sequence"/>
</dbReference>
<evidence type="ECO:0000256" key="3">
    <source>
        <dbReference type="ARBA" id="ARBA00022741"/>
    </source>
</evidence>
<evidence type="ECO:0000256" key="7">
    <source>
        <dbReference type="SAM" id="Coils"/>
    </source>
</evidence>
<dbReference type="SUPFAM" id="SSF52540">
    <property type="entry name" value="P-loop containing nucleoside triphosphate hydrolases"/>
    <property type="match status" value="1"/>
</dbReference>
<keyword evidence="6" id="KW-0505">Motor protein</keyword>
<dbReference type="EMBL" id="JAKCXM010000021">
    <property type="protein sequence ID" value="KAJ0407428.1"/>
    <property type="molecule type" value="Genomic_DNA"/>
</dbReference>
<name>A0AAD5QDV2_PYTIN</name>
<evidence type="ECO:0000256" key="6">
    <source>
        <dbReference type="PROSITE-ProRule" id="PRU00283"/>
    </source>
</evidence>
<evidence type="ECO:0000256" key="2">
    <source>
        <dbReference type="ARBA" id="ARBA00022490"/>
    </source>
</evidence>
<dbReference type="GO" id="GO:0007018">
    <property type="term" value="P:microtubule-based movement"/>
    <property type="evidence" value="ECO:0007669"/>
    <property type="project" value="InterPro"/>
</dbReference>
<dbReference type="InterPro" id="IPR027640">
    <property type="entry name" value="Kinesin-like_fam"/>
</dbReference>
<evidence type="ECO:0000313" key="11">
    <source>
        <dbReference type="Proteomes" id="UP001209570"/>
    </source>
</evidence>
<protein>
    <recommendedName>
        <fullName evidence="9">Kinesin motor domain-containing protein</fullName>
    </recommendedName>
</protein>
<proteinExistence type="inferred from homology"/>
<feature type="region of interest" description="Disordered" evidence="8">
    <location>
        <begin position="130"/>
        <end position="149"/>
    </location>
</feature>
<feature type="region of interest" description="Disordered" evidence="8">
    <location>
        <begin position="638"/>
        <end position="657"/>
    </location>
</feature>
<dbReference type="GO" id="GO:0051231">
    <property type="term" value="P:spindle elongation"/>
    <property type="evidence" value="ECO:0007669"/>
    <property type="project" value="TreeGrafter"/>
</dbReference>
<feature type="compositionally biased region" description="Basic and acidic residues" evidence="8">
    <location>
        <begin position="568"/>
        <end position="584"/>
    </location>
</feature>
<dbReference type="GO" id="GO:0007052">
    <property type="term" value="P:mitotic spindle organization"/>
    <property type="evidence" value="ECO:0007669"/>
    <property type="project" value="TreeGrafter"/>
</dbReference>
<keyword evidence="4 6" id="KW-0067">ATP-binding</keyword>
<dbReference type="InterPro" id="IPR036961">
    <property type="entry name" value="Kinesin_motor_dom_sf"/>
</dbReference>
<dbReference type="CDD" id="cd00106">
    <property type="entry name" value="KISc"/>
    <property type="match status" value="1"/>
</dbReference>
<keyword evidence="11" id="KW-1185">Reference proteome</keyword>
<evidence type="ECO:0000256" key="5">
    <source>
        <dbReference type="ARBA" id="ARBA00023054"/>
    </source>
</evidence>
<dbReference type="PROSITE" id="PS00411">
    <property type="entry name" value="KINESIN_MOTOR_1"/>
    <property type="match status" value="1"/>
</dbReference>
<dbReference type="Pfam" id="PF03703">
    <property type="entry name" value="bPH_2"/>
    <property type="match status" value="2"/>
</dbReference>
<keyword evidence="3 6" id="KW-0547">Nucleotide-binding</keyword>
<keyword evidence="5 7" id="KW-0175">Coiled coil</keyword>
<keyword evidence="2" id="KW-0963">Cytoplasm</keyword>
<evidence type="ECO:0000259" key="9">
    <source>
        <dbReference type="PROSITE" id="PS50067"/>
    </source>
</evidence>
<dbReference type="SMART" id="SM00129">
    <property type="entry name" value="KISc"/>
    <property type="match status" value="1"/>
</dbReference>
<dbReference type="AlphaFoldDB" id="A0AAD5QDV2"/>